<dbReference type="EMBL" id="CP000884">
    <property type="protein sequence ID" value="ABX34160.1"/>
    <property type="molecule type" value="Genomic_DNA"/>
</dbReference>
<protein>
    <submittedName>
        <fullName evidence="2">Uncharacterized protein</fullName>
    </submittedName>
</protein>
<dbReference type="STRING" id="398578.Daci_1516"/>
<dbReference type="eggNOG" id="ENOG50338D7">
    <property type="taxonomic scope" value="Bacteria"/>
</dbReference>
<proteinExistence type="predicted"/>
<name>A9BUQ2_DELAS</name>
<evidence type="ECO:0000256" key="1">
    <source>
        <dbReference type="SAM" id="SignalP"/>
    </source>
</evidence>
<feature type="chain" id="PRO_5002735825" evidence="1">
    <location>
        <begin position="36"/>
        <end position="135"/>
    </location>
</feature>
<dbReference type="HOGENOM" id="CLU_146476_0_0_4"/>
<evidence type="ECO:0000313" key="2">
    <source>
        <dbReference type="EMBL" id="ABX34160.1"/>
    </source>
</evidence>
<keyword evidence="3" id="KW-1185">Reference proteome</keyword>
<evidence type="ECO:0000313" key="3">
    <source>
        <dbReference type="Proteomes" id="UP000000784"/>
    </source>
</evidence>
<gene>
    <name evidence="2" type="ordered locus">Daci_1516</name>
</gene>
<sequence>MYTMNRCKPHFSPVRRLCAGALLAGLACASLGVAAQGLPSNETRNFPPQAQFGELVVTQFPEVEIDGKTIRTSPGFRLFSPERTLVQAINYQGSKLVVGYVIEPQTQWLHQAWILTKAEADKHYKPKSMLQRIFN</sequence>
<dbReference type="Proteomes" id="UP000000784">
    <property type="component" value="Chromosome"/>
</dbReference>
<dbReference type="PROSITE" id="PS51257">
    <property type="entry name" value="PROKAR_LIPOPROTEIN"/>
    <property type="match status" value="1"/>
</dbReference>
<dbReference type="KEGG" id="dac:Daci_1516"/>
<dbReference type="AlphaFoldDB" id="A9BUQ2"/>
<organism evidence="2 3">
    <name type="scientific">Delftia acidovorans (strain DSM 14801 / SPH-1)</name>
    <dbReference type="NCBI Taxonomy" id="398578"/>
    <lineage>
        <taxon>Bacteria</taxon>
        <taxon>Pseudomonadati</taxon>
        <taxon>Pseudomonadota</taxon>
        <taxon>Betaproteobacteria</taxon>
        <taxon>Burkholderiales</taxon>
        <taxon>Comamonadaceae</taxon>
        <taxon>Delftia</taxon>
    </lineage>
</organism>
<reference evidence="3" key="2">
    <citation type="submission" date="2007-11" db="EMBL/GenBank/DDBJ databases">
        <title>Complete sequence of Delftia acidovorans DSM 14801 / SPH-1.</title>
        <authorList>
            <person name="Copeland A."/>
            <person name="Lucas S."/>
            <person name="Lapidus A."/>
            <person name="Barry K."/>
            <person name="Glavina del Rio T."/>
            <person name="Dalin E."/>
            <person name="Tice H."/>
            <person name="Pitluck S."/>
            <person name="Lowry S."/>
            <person name="Clum A."/>
            <person name="Schmutz J."/>
            <person name="Larimer F."/>
            <person name="Land M."/>
            <person name="Hauser L."/>
            <person name="Kyrpides N."/>
            <person name="Kim E."/>
            <person name="Schleheck D."/>
            <person name="Richardson P."/>
        </authorList>
    </citation>
    <scope>NUCLEOTIDE SEQUENCE [LARGE SCALE GENOMIC DNA]</scope>
    <source>
        <strain evidence="3">DSM 14801 / SPH-1</strain>
    </source>
</reference>
<keyword evidence="1" id="KW-0732">Signal</keyword>
<accession>A9BUQ2</accession>
<feature type="signal peptide" evidence="1">
    <location>
        <begin position="1"/>
        <end position="35"/>
    </location>
</feature>
<reference evidence="2 3" key="1">
    <citation type="journal article" date="2004" name="Appl. Environ. Microbiol.">
        <title>Mineralization of individual congeners of linear alkylbenzenesulfonate by defined pairs of heterotrophic bacteria.</title>
        <authorList>
            <person name="Schleheck D."/>
            <person name="Knepper T.P."/>
            <person name="Fischer K."/>
            <person name="Cook A.M."/>
        </authorList>
    </citation>
    <scope>NUCLEOTIDE SEQUENCE [LARGE SCALE GENOMIC DNA]</scope>
    <source>
        <strain evidence="3">DSM 14801 / SPH-1</strain>
    </source>
</reference>